<keyword evidence="14" id="KW-0282">Flagellum</keyword>
<dbReference type="GO" id="GO:0044780">
    <property type="term" value="P:bacterial-type flagellum assembly"/>
    <property type="evidence" value="ECO:0007669"/>
    <property type="project" value="InterPro"/>
</dbReference>
<dbReference type="Pfam" id="PF10135">
    <property type="entry name" value="Rod-binding"/>
    <property type="match status" value="1"/>
</dbReference>
<dbReference type="NCBIfam" id="TIGR02541">
    <property type="entry name" value="flagell_FlgJ"/>
    <property type="match status" value="1"/>
</dbReference>
<keyword evidence="14" id="KW-0969">Cilium</keyword>
<dbReference type="Gene3D" id="2.10.70.40">
    <property type="entry name" value="peptidoglycan hydrolase"/>
    <property type="match status" value="1"/>
</dbReference>
<comment type="similarity">
    <text evidence="3">In the N-terminal section; belongs to the FlgJ family.</text>
</comment>
<evidence type="ECO:0000256" key="7">
    <source>
        <dbReference type="ARBA" id="ARBA00022795"/>
    </source>
</evidence>
<dbReference type="SMART" id="SM00047">
    <property type="entry name" value="LYZ2"/>
    <property type="match status" value="1"/>
</dbReference>
<keyword evidence="9" id="KW-0326">Glycosidase</keyword>
<evidence type="ECO:0000256" key="10">
    <source>
        <dbReference type="ARBA" id="ARBA00023316"/>
    </source>
</evidence>
<comment type="caution">
    <text evidence="14">The sequence shown here is derived from an EMBL/GenBank/DDBJ whole genome shotgun (WGS) entry which is preliminary data.</text>
</comment>
<dbReference type="InterPro" id="IPR002901">
    <property type="entry name" value="MGlyc_endo_b_GlcNAc-like_dom"/>
</dbReference>
<proteinExistence type="inferred from homology"/>
<protein>
    <recommendedName>
        <fullName evidence="5">Peptidoglycan hydrolase FlgJ</fullName>
    </recommendedName>
    <alternativeName>
        <fullName evidence="11">Muramidase FlgJ</fullName>
    </alternativeName>
</protein>
<dbReference type="GO" id="GO:0016798">
    <property type="term" value="F:hydrolase activity, acting on glycosyl bonds"/>
    <property type="evidence" value="ECO:0007669"/>
    <property type="project" value="UniProtKB-KW"/>
</dbReference>
<comment type="similarity">
    <text evidence="4">In the C-terminal section; belongs to the glycosyl hydrolase 73 family.</text>
</comment>
<evidence type="ECO:0000259" key="13">
    <source>
        <dbReference type="SMART" id="SM00047"/>
    </source>
</evidence>
<keyword evidence="15" id="KW-1185">Reference proteome</keyword>
<dbReference type="EMBL" id="RKQN01000001">
    <property type="protein sequence ID" value="RPE80877.1"/>
    <property type="molecule type" value="Genomic_DNA"/>
</dbReference>
<dbReference type="InterPro" id="IPR051056">
    <property type="entry name" value="Glycosyl_Hydrolase_73"/>
</dbReference>
<dbReference type="RefSeq" id="WP_123768477.1">
    <property type="nucleotide sequence ID" value="NZ_RKQN01000001.1"/>
</dbReference>
<evidence type="ECO:0000256" key="12">
    <source>
        <dbReference type="SAM" id="MobiDB-lite"/>
    </source>
</evidence>
<sequence length="318" mass="32649">MRLPSATAAALNAPAETPRARIEHAARELETQFAQMLLKSMRSAGLGDPLFGDGGPYRELYDQQLARELARGRGLGLAPGIVRQLERSAAATPAAPPSGPLPLAPAAPAAAFPLGAPAALPLAPSDSGVSLPGLDPASLPAPPAADACDTDAPLDCSSPEAFARSIWPHARKAAAELGVDPRALVAQAALETGWGRRLPQDAEGGGHNLFGIKAGASWSGGRAQARTHEYVDGARREEVASFRTYDSPAASFADYVRLLKTSPRYAQALGAGDARRFAGALQRAGYATDPGYAAKIAAIAEGPTLQRALAGVGGAQRG</sequence>
<comment type="subcellular location">
    <subcellularLocation>
        <location evidence="2">Periplasm</location>
    </subcellularLocation>
</comment>
<keyword evidence="6" id="KW-0574">Periplasm</keyword>
<gene>
    <name evidence="14" type="ORF">EDC50_0043</name>
</gene>
<reference evidence="14 15" key="1">
    <citation type="submission" date="2018-11" db="EMBL/GenBank/DDBJ databases">
        <title>Genomic Encyclopedia of Type Strains, Phase IV (KMG-IV): sequencing the most valuable type-strain genomes for metagenomic binning, comparative biology and taxonomic classification.</title>
        <authorList>
            <person name="Goeker M."/>
        </authorList>
    </citation>
    <scope>NUCLEOTIDE SEQUENCE [LARGE SCALE GENOMIC DNA]</scope>
    <source>
        <strain evidence="14 15">DSM 25623</strain>
    </source>
</reference>
<dbReference type="PANTHER" id="PTHR33308">
    <property type="entry name" value="PEPTIDOGLYCAN HYDROLASE FLGJ"/>
    <property type="match status" value="1"/>
</dbReference>
<comment type="function">
    <text evidence="1">Flagellum-specific muramidase which hydrolyzes the peptidoglycan layer to assemble the rod structure in the periplasmic space.</text>
</comment>
<dbReference type="Proteomes" id="UP000269708">
    <property type="component" value="Unassembled WGS sequence"/>
</dbReference>
<evidence type="ECO:0000256" key="2">
    <source>
        <dbReference type="ARBA" id="ARBA00004418"/>
    </source>
</evidence>
<organism evidence="14 15">
    <name type="scientific">Vulcaniibacterium tengchongense</name>
    <dbReference type="NCBI Taxonomy" id="1273429"/>
    <lineage>
        <taxon>Bacteria</taxon>
        <taxon>Pseudomonadati</taxon>
        <taxon>Pseudomonadota</taxon>
        <taxon>Gammaproteobacteria</taxon>
        <taxon>Lysobacterales</taxon>
        <taxon>Lysobacteraceae</taxon>
        <taxon>Vulcaniibacterium</taxon>
    </lineage>
</organism>
<dbReference type="Gene3D" id="1.10.530.10">
    <property type="match status" value="1"/>
</dbReference>
<evidence type="ECO:0000256" key="8">
    <source>
        <dbReference type="ARBA" id="ARBA00022801"/>
    </source>
</evidence>
<dbReference type="GO" id="GO:0042597">
    <property type="term" value="C:periplasmic space"/>
    <property type="evidence" value="ECO:0007669"/>
    <property type="project" value="UniProtKB-SubCell"/>
</dbReference>
<evidence type="ECO:0000256" key="9">
    <source>
        <dbReference type="ARBA" id="ARBA00023295"/>
    </source>
</evidence>
<dbReference type="PRINTS" id="PR01002">
    <property type="entry name" value="FLGFLGJ"/>
</dbReference>
<evidence type="ECO:0000256" key="1">
    <source>
        <dbReference type="ARBA" id="ARBA00002954"/>
    </source>
</evidence>
<dbReference type="InterPro" id="IPR013377">
    <property type="entry name" value="FlgJ"/>
</dbReference>
<dbReference type="AlphaFoldDB" id="A0A3N4VUZ8"/>
<dbReference type="InterPro" id="IPR019301">
    <property type="entry name" value="Flagellar_prot_FlgJ_N"/>
</dbReference>
<evidence type="ECO:0000313" key="15">
    <source>
        <dbReference type="Proteomes" id="UP000269708"/>
    </source>
</evidence>
<evidence type="ECO:0000313" key="14">
    <source>
        <dbReference type="EMBL" id="RPE80877.1"/>
    </source>
</evidence>
<name>A0A3N4VUZ8_9GAMM</name>
<dbReference type="GO" id="GO:0071973">
    <property type="term" value="P:bacterial-type flagellum-dependent cell motility"/>
    <property type="evidence" value="ECO:0007669"/>
    <property type="project" value="TreeGrafter"/>
</dbReference>
<feature type="domain" description="Mannosyl-glycoprotein endo-beta-N-acetylglucosamidase-like" evidence="13">
    <location>
        <begin position="151"/>
        <end position="313"/>
    </location>
</feature>
<accession>A0A3N4VUZ8</accession>
<dbReference type="GO" id="GO:0071555">
    <property type="term" value="P:cell wall organization"/>
    <property type="evidence" value="ECO:0007669"/>
    <property type="project" value="UniProtKB-KW"/>
</dbReference>
<evidence type="ECO:0000256" key="11">
    <source>
        <dbReference type="ARBA" id="ARBA00030835"/>
    </source>
</evidence>
<keyword evidence="14" id="KW-0966">Cell projection</keyword>
<dbReference type="PANTHER" id="PTHR33308:SF9">
    <property type="entry name" value="PEPTIDOGLYCAN HYDROLASE FLGJ"/>
    <property type="match status" value="1"/>
</dbReference>
<evidence type="ECO:0000256" key="3">
    <source>
        <dbReference type="ARBA" id="ARBA00006880"/>
    </source>
</evidence>
<keyword evidence="10" id="KW-0961">Cell wall biogenesis/degradation</keyword>
<dbReference type="Pfam" id="PF01832">
    <property type="entry name" value="Glucosaminidase"/>
    <property type="match status" value="1"/>
</dbReference>
<evidence type="ECO:0000256" key="4">
    <source>
        <dbReference type="ARBA" id="ARBA00007974"/>
    </source>
</evidence>
<evidence type="ECO:0000256" key="6">
    <source>
        <dbReference type="ARBA" id="ARBA00022764"/>
    </source>
</evidence>
<keyword evidence="8" id="KW-0378">Hydrolase</keyword>
<dbReference type="GO" id="GO:0004040">
    <property type="term" value="F:amidase activity"/>
    <property type="evidence" value="ECO:0007669"/>
    <property type="project" value="InterPro"/>
</dbReference>
<keyword evidence="7" id="KW-1005">Bacterial flagellum biogenesis</keyword>
<evidence type="ECO:0000256" key="5">
    <source>
        <dbReference type="ARBA" id="ARBA00013433"/>
    </source>
</evidence>
<feature type="region of interest" description="Disordered" evidence="12">
    <location>
        <begin position="131"/>
        <end position="152"/>
    </location>
</feature>